<gene>
    <name evidence="7" type="ORF">SERN_2393</name>
</gene>
<reference evidence="7 8" key="1">
    <citation type="submission" date="2018-11" db="EMBL/GenBank/DDBJ databases">
        <title>Complete genome sequencing of the Actinobacteria Serinibacter sp. K3-2.</title>
        <authorList>
            <person name="Rakitin A.L."/>
            <person name="Beletsky A.V."/>
            <person name="Mardanov A.V."/>
            <person name="Ravin N.V."/>
            <person name="Gromova A.S."/>
            <person name="Filippova S.N."/>
            <person name="Gal'Chenko V.F."/>
        </authorList>
    </citation>
    <scope>NUCLEOTIDE SEQUENCE [LARGE SCALE GENOMIC DNA]</scope>
    <source>
        <strain evidence="7 8">K3-2</strain>
    </source>
</reference>
<dbReference type="InterPro" id="IPR051013">
    <property type="entry name" value="MBL_superfamily_lactonases"/>
</dbReference>
<keyword evidence="4 7" id="KW-0378">Hydrolase</keyword>
<dbReference type="Gene3D" id="3.60.15.10">
    <property type="entry name" value="Ribonuclease Z/Hydroxyacylglutathione hydrolase-like"/>
    <property type="match status" value="1"/>
</dbReference>
<evidence type="ECO:0000313" key="8">
    <source>
        <dbReference type="Proteomes" id="UP000297318"/>
    </source>
</evidence>
<proteinExistence type="inferred from homology"/>
<feature type="domain" description="Metallo-beta-lactamase" evidence="6">
    <location>
        <begin position="39"/>
        <end position="273"/>
    </location>
</feature>
<dbReference type="GO" id="GO:0016787">
    <property type="term" value="F:hydrolase activity"/>
    <property type="evidence" value="ECO:0007669"/>
    <property type="project" value="UniProtKB-KW"/>
</dbReference>
<comment type="caution">
    <text evidence="7">The sequence shown here is derived from an EMBL/GenBank/DDBJ whole genome shotgun (WGS) entry which is preliminary data.</text>
</comment>
<dbReference type="SUPFAM" id="SSF56281">
    <property type="entry name" value="Metallo-hydrolase/oxidoreductase"/>
    <property type="match status" value="1"/>
</dbReference>
<evidence type="ECO:0000313" key="7">
    <source>
        <dbReference type="EMBL" id="TGO04800.1"/>
    </source>
</evidence>
<dbReference type="InterPro" id="IPR001279">
    <property type="entry name" value="Metallo-B-lactamas"/>
</dbReference>
<dbReference type="CDD" id="cd07730">
    <property type="entry name" value="metallo-hydrolase-like_MBL-fold"/>
    <property type="match status" value="1"/>
</dbReference>
<dbReference type="OrthoDB" id="3196337at2"/>
<comment type="cofactor">
    <cofactor evidence="1">
        <name>Zn(2+)</name>
        <dbReference type="ChEBI" id="CHEBI:29105"/>
    </cofactor>
</comment>
<comment type="similarity">
    <text evidence="2">Belongs to the metallo-beta-lactamase superfamily.</text>
</comment>
<dbReference type="GO" id="GO:0046872">
    <property type="term" value="F:metal ion binding"/>
    <property type="evidence" value="ECO:0007669"/>
    <property type="project" value="UniProtKB-KW"/>
</dbReference>
<dbReference type="Proteomes" id="UP000297318">
    <property type="component" value="Unassembled WGS sequence"/>
</dbReference>
<dbReference type="RefSeq" id="WP_135850340.1">
    <property type="nucleotide sequence ID" value="NZ_RHPJ01000003.1"/>
</dbReference>
<evidence type="ECO:0000256" key="4">
    <source>
        <dbReference type="ARBA" id="ARBA00022801"/>
    </source>
</evidence>
<keyword evidence="3" id="KW-0479">Metal-binding</keyword>
<evidence type="ECO:0000256" key="5">
    <source>
        <dbReference type="ARBA" id="ARBA00022833"/>
    </source>
</evidence>
<keyword evidence="8" id="KW-1185">Reference proteome</keyword>
<organism evidence="7 8">
    <name type="scientific">Serinibacter arcticus</name>
    <dbReference type="NCBI Taxonomy" id="1655435"/>
    <lineage>
        <taxon>Bacteria</taxon>
        <taxon>Bacillati</taxon>
        <taxon>Actinomycetota</taxon>
        <taxon>Actinomycetes</taxon>
        <taxon>Micrococcales</taxon>
        <taxon>Beutenbergiaceae</taxon>
        <taxon>Serinibacter</taxon>
    </lineage>
</organism>
<evidence type="ECO:0000256" key="1">
    <source>
        <dbReference type="ARBA" id="ARBA00001947"/>
    </source>
</evidence>
<evidence type="ECO:0000256" key="3">
    <source>
        <dbReference type="ARBA" id="ARBA00022723"/>
    </source>
</evidence>
<evidence type="ECO:0000259" key="6">
    <source>
        <dbReference type="SMART" id="SM00849"/>
    </source>
</evidence>
<name>A0A4Z1E0D0_9MICO</name>
<dbReference type="Pfam" id="PF00753">
    <property type="entry name" value="Lactamase_B"/>
    <property type="match status" value="1"/>
</dbReference>
<dbReference type="EMBL" id="RHPJ01000003">
    <property type="protein sequence ID" value="TGO04800.1"/>
    <property type="molecule type" value="Genomic_DNA"/>
</dbReference>
<accession>A0A4Z1E0D0</accession>
<sequence length="288" mass="30779">MGGGDRRVEPHVELLTAGWTSHPGLVARRGGGRRPVRFPALVAVVHHPDGVILFDTGYAPRVQRAVGRGIDRVYGALLPVHVTQGETAVEQLARRGIAAEDVTTIVLSHLHADHLGGLRDFPAARIVVDPRAVTAMRGSSGLGRLSRGWLPALLPDDVVDRVLDPTSLPAVEADLAPLGEVTPAHALVADGSVVVVPLPGHSDEHLGLLVRTPVGELLLLGDAVWHLRAVTHGDLPHPVVRLITRDWAGYRRTVVDLARLARRRPDLLLLPSHDEDAIAHVQGLLAAS</sequence>
<dbReference type="SMART" id="SM00849">
    <property type="entry name" value="Lactamase_B"/>
    <property type="match status" value="1"/>
</dbReference>
<evidence type="ECO:0000256" key="2">
    <source>
        <dbReference type="ARBA" id="ARBA00007749"/>
    </source>
</evidence>
<dbReference type="PANTHER" id="PTHR42978:SF2">
    <property type="entry name" value="102 KBASES UNSTABLE REGION: FROM 1 TO 119443"/>
    <property type="match status" value="1"/>
</dbReference>
<dbReference type="PANTHER" id="PTHR42978">
    <property type="entry name" value="QUORUM-QUENCHING LACTONASE YTNP-RELATED-RELATED"/>
    <property type="match status" value="1"/>
</dbReference>
<protein>
    <submittedName>
        <fullName evidence="7">Metal-dependent hydrolase</fullName>
    </submittedName>
</protein>
<keyword evidence="5" id="KW-0862">Zinc</keyword>
<dbReference type="AlphaFoldDB" id="A0A4Z1E0D0"/>
<dbReference type="InterPro" id="IPR036866">
    <property type="entry name" value="RibonucZ/Hydroxyglut_hydro"/>
</dbReference>